<proteinExistence type="predicted"/>
<dbReference type="EMBL" id="AP005479">
    <property type="protein sequence ID" value="BAC57801.1"/>
    <property type="molecule type" value="Genomic_DNA"/>
</dbReference>
<dbReference type="AlphaFoldDB" id="Q84YU3"/>
<dbReference type="Proteomes" id="UP000000763">
    <property type="component" value="Chromosome 7"/>
</dbReference>
<gene>
    <name evidence="1" type="primary">P0045A07.117</name>
</gene>
<protein>
    <submittedName>
        <fullName evidence="1">Uncharacterized protein</fullName>
    </submittedName>
</protein>
<name>Q84YU3_ORYSJ</name>
<reference evidence="2" key="2">
    <citation type="journal article" date="2008" name="Nucleic Acids Res.">
        <title>The rice annotation project database (RAP-DB): 2008 update.</title>
        <authorList>
            <consortium name="The rice annotation project (RAP)"/>
        </authorList>
    </citation>
    <scope>GENOME REANNOTATION</scope>
    <source>
        <strain evidence="2">cv. Nipponbare</strain>
    </source>
</reference>
<evidence type="ECO:0000313" key="2">
    <source>
        <dbReference type="Proteomes" id="UP000000763"/>
    </source>
</evidence>
<evidence type="ECO:0000313" key="1">
    <source>
        <dbReference type="EMBL" id="BAC57801.1"/>
    </source>
</evidence>
<accession>Q84YU3</accession>
<sequence>MAVKDLMTTALAATTAKPRAIISIHANFIWFAVLSDRSDRVEVAGQTGWRLPVTRCLGRVFAVMDRESAWG</sequence>
<organism evidence="1 2">
    <name type="scientific">Oryza sativa subsp. japonica</name>
    <name type="common">Rice</name>
    <dbReference type="NCBI Taxonomy" id="39947"/>
    <lineage>
        <taxon>Eukaryota</taxon>
        <taxon>Viridiplantae</taxon>
        <taxon>Streptophyta</taxon>
        <taxon>Embryophyta</taxon>
        <taxon>Tracheophyta</taxon>
        <taxon>Spermatophyta</taxon>
        <taxon>Magnoliopsida</taxon>
        <taxon>Liliopsida</taxon>
        <taxon>Poales</taxon>
        <taxon>Poaceae</taxon>
        <taxon>BOP clade</taxon>
        <taxon>Oryzoideae</taxon>
        <taxon>Oryzeae</taxon>
        <taxon>Oryzinae</taxon>
        <taxon>Oryza</taxon>
        <taxon>Oryza sativa</taxon>
    </lineage>
</organism>
<reference evidence="2" key="1">
    <citation type="journal article" date="2005" name="Nature">
        <title>The map-based sequence of the rice genome.</title>
        <authorList>
            <consortium name="International rice genome sequencing project (IRGSP)"/>
            <person name="Matsumoto T."/>
            <person name="Wu J."/>
            <person name="Kanamori H."/>
            <person name="Katayose Y."/>
            <person name="Fujisawa M."/>
            <person name="Namiki N."/>
            <person name="Mizuno H."/>
            <person name="Yamamoto K."/>
            <person name="Antonio B.A."/>
            <person name="Baba T."/>
            <person name="Sakata K."/>
            <person name="Nagamura Y."/>
            <person name="Aoki H."/>
            <person name="Arikawa K."/>
            <person name="Arita K."/>
            <person name="Bito T."/>
            <person name="Chiden Y."/>
            <person name="Fujitsuka N."/>
            <person name="Fukunaka R."/>
            <person name="Hamada M."/>
            <person name="Harada C."/>
            <person name="Hayashi A."/>
            <person name="Hijishita S."/>
            <person name="Honda M."/>
            <person name="Hosokawa S."/>
            <person name="Ichikawa Y."/>
            <person name="Idonuma A."/>
            <person name="Iijima M."/>
            <person name="Ikeda M."/>
            <person name="Ikeno M."/>
            <person name="Ito K."/>
            <person name="Ito S."/>
            <person name="Ito T."/>
            <person name="Ito Y."/>
            <person name="Ito Y."/>
            <person name="Iwabuchi A."/>
            <person name="Kamiya K."/>
            <person name="Karasawa W."/>
            <person name="Kurita K."/>
            <person name="Katagiri S."/>
            <person name="Kikuta A."/>
            <person name="Kobayashi H."/>
            <person name="Kobayashi N."/>
            <person name="Machita K."/>
            <person name="Maehara T."/>
            <person name="Masukawa M."/>
            <person name="Mizubayashi T."/>
            <person name="Mukai Y."/>
            <person name="Nagasaki H."/>
            <person name="Nagata Y."/>
            <person name="Naito S."/>
            <person name="Nakashima M."/>
            <person name="Nakama Y."/>
            <person name="Nakamichi Y."/>
            <person name="Nakamura M."/>
            <person name="Meguro A."/>
            <person name="Negishi M."/>
            <person name="Ohta I."/>
            <person name="Ohta T."/>
            <person name="Okamoto M."/>
            <person name="Ono N."/>
            <person name="Saji S."/>
            <person name="Sakaguchi M."/>
            <person name="Sakai K."/>
            <person name="Shibata M."/>
            <person name="Shimokawa T."/>
            <person name="Song J."/>
            <person name="Takazaki Y."/>
            <person name="Terasawa K."/>
            <person name="Tsugane M."/>
            <person name="Tsuji K."/>
            <person name="Ueda S."/>
            <person name="Waki K."/>
            <person name="Yamagata H."/>
            <person name="Yamamoto M."/>
            <person name="Yamamoto S."/>
            <person name="Yamane H."/>
            <person name="Yoshiki S."/>
            <person name="Yoshihara R."/>
            <person name="Yukawa K."/>
            <person name="Zhong H."/>
            <person name="Yano M."/>
            <person name="Yuan Q."/>
            <person name="Ouyang S."/>
            <person name="Liu J."/>
            <person name="Jones K.M."/>
            <person name="Gansberger K."/>
            <person name="Moffat K."/>
            <person name="Hill J."/>
            <person name="Bera J."/>
            <person name="Fadrosh D."/>
            <person name="Jin S."/>
            <person name="Johri S."/>
            <person name="Kim M."/>
            <person name="Overton L."/>
            <person name="Reardon M."/>
            <person name="Tsitrin T."/>
            <person name="Vuong H."/>
            <person name="Weaver B."/>
            <person name="Ciecko A."/>
            <person name="Tallon L."/>
            <person name="Jackson J."/>
            <person name="Pai G."/>
            <person name="Aken S.V."/>
            <person name="Utterback T."/>
            <person name="Reidmuller S."/>
            <person name="Feldblyum T."/>
            <person name="Hsiao J."/>
            <person name="Zismann V."/>
            <person name="Iobst S."/>
            <person name="de Vazeille A.R."/>
            <person name="Buell C.R."/>
            <person name="Ying K."/>
            <person name="Li Y."/>
            <person name="Lu T."/>
            <person name="Huang Y."/>
            <person name="Zhao Q."/>
            <person name="Feng Q."/>
            <person name="Zhang L."/>
            <person name="Zhu J."/>
            <person name="Weng Q."/>
            <person name="Mu J."/>
            <person name="Lu Y."/>
            <person name="Fan D."/>
            <person name="Liu Y."/>
            <person name="Guan J."/>
            <person name="Zhang Y."/>
            <person name="Yu S."/>
            <person name="Liu X."/>
            <person name="Zhang Y."/>
            <person name="Hong G."/>
            <person name="Han B."/>
            <person name="Choisne N."/>
            <person name="Demange N."/>
            <person name="Orjeda G."/>
            <person name="Samain S."/>
            <person name="Cattolico L."/>
            <person name="Pelletier E."/>
            <person name="Couloux A."/>
            <person name="Segurens B."/>
            <person name="Wincker P."/>
            <person name="D'Hont A."/>
            <person name="Scarpelli C."/>
            <person name="Weissenbach J."/>
            <person name="Salanoubat M."/>
            <person name="Quetier F."/>
            <person name="Yu Y."/>
            <person name="Kim H.R."/>
            <person name="Rambo T."/>
            <person name="Currie J."/>
            <person name="Collura K."/>
            <person name="Luo M."/>
            <person name="Yang T."/>
            <person name="Ammiraju J.S.S."/>
            <person name="Engler F."/>
            <person name="Soderlund C."/>
            <person name="Wing R.A."/>
            <person name="Palmer L.E."/>
            <person name="de la Bastide M."/>
            <person name="Spiegel L."/>
            <person name="Nascimento L."/>
            <person name="Zutavern T."/>
            <person name="O'Shaughnessy A."/>
            <person name="Dike S."/>
            <person name="Dedhia N."/>
            <person name="Preston R."/>
            <person name="Balija V."/>
            <person name="McCombie W.R."/>
            <person name="Chow T."/>
            <person name="Chen H."/>
            <person name="Chung M."/>
            <person name="Chen C."/>
            <person name="Shaw J."/>
            <person name="Wu H."/>
            <person name="Hsiao K."/>
            <person name="Chao Y."/>
            <person name="Chu M."/>
            <person name="Cheng C."/>
            <person name="Hour A."/>
            <person name="Lee P."/>
            <person name="Lin S."/>
            <person name="Lin Y."/>
            <person name="Liou J."/>
            <person name="Liu S."/>
            <person name="Hsing Y."/>
            <person name="Raghuvanshi S."/>
            <person name="Mohanty A."/>
            <person name="Bharti A.K."/>
            <person name="Gaur A."/>
            <person name="Gupta V."/>
            <person name="Kumar D."/>
            <person name="Ravi V."/>
            <person name="Vij S."/>
            <person name="Kapur A."/>
            <person name="Khurana P."/>
            <person name="Khurana P."/>
            <person name="Khurana J.P."/>
            <person name="Tyagi A.K."/>
            <person name="Gaikwad K."/>
            <person name="Singh A."/>
            <person name="Dalal V."/>
            <person name="Srivastava S."/>
            <person name="Dixit A."/>
            <person name="Pal A.K."/>
            <person name="Ghazi I.A."/>
            <person name="Yadav M."/>
            <person name="Pandit A."/>
            <person name="Bhargava A."/>
            <person name="Sureshbabu K."/>
            <person name="Batra K."/>
            <person name="Sharma T.R."/>
            <person name="Mohapatra T."/>
            <person name="Singh N.K."/>
            <person name="Messing J."/>
            <person name="Nelson A.B."/>
            <person name="Fuks G."/>
            <person name="Kavchok S."/>
            <person name="Keizer G."/>
            <person name="Linton E."/>
            <person name="Llaca V."/>
            <person name="Song R."/>
            <person name="Tanyolac B."/>
            <person name="Young S."/>
            <person name="Ho-Il K."/>
            <person name="Hahn J.H."/>
            <person name="Sangsakoo G."/>
            <person name="Vanavichit A."/>
            <person name="de Mattos Luiz.A.T."/>
            <person name="Zimmer P.D."/>
            <person name="Malone G."/>
            <person name="Dellagostin O."/>
            <person name="de Oliveira A.C."/>
            <person name="Bevan M."/>
            <person name="Bancroft I."/>
            <person name="Minx P."/>
            <person name="Cordum H."/>
            <person name="Wilson R."/>
            <person name="Cheng Z."/>
            <person name="Jin W."/>
            <person name="Jiang J."/>
            <person name="Leong S.A."/>
            <person name="Iwama H."/>
            <person name="Gojobori T."/>
            <person name="Itoh T."/>
            <person name="Niimura Y."/>
            <person name="Fujii Y."/>
            <person name="Habara T."/>
            <person name="Sakai H."/>
            <person name="Sato Y."/>
            <person name="Wilson G."/>
            <person name="Kumar K."/>
            <person name="McCouch S."/>
            <person name="Juretic N."/>
            <person name="Hoen D."/>
            <person name="Wright S."/>
            <person name="Bruskiewich R."/>
            <person name="Bureau T."/>
            <person name="Miyao A."/>
            <person name="Hirochika H."/>
            <person name="Nishikawa T."/>
            <person name="Kadowaki K."/>
            <person name="Sugiura M."/>
            <person name="Burr B."/>
            <person name="Sasaki T."/>
        </authorList>
    </citation>
    <scope>NUCLEOTIDE SEQUENCE [LARGE SCALE GENOMIC DNA]</scope>
    <source>
        <strain evidence="2">cv. Nipponbare</strain>
    </source>
</reference>